<evidence type="ECO:0000313" key="7">
    <source>
        <dbReference type="EMBL" id="PNY00060.1"/>
    </source>
</evidence>
<evidence type="ECO:0000259" key="6">
    <source>
        <dbReference type="Pfam" id="PF03931"/>
    </source>
</evidence>
<dbReference type="UniPathway" id="UPA00143"/>
<dbReference type="EMBL" id="ASHM01018474">
    <property type="protein sequence ID" value="PNY00060.1"/>
    <property type="molecule type" value="Genomic_DNA"/>
</dbReference>
<evidence type="ECO:0000256" key="2">
    <source>
        <dbReference type="ARBA" id="ARBA00009993"/>
    </source>
</evidence>
<gene>
    <name evidence="7" type="ORF">L195_g023334</name>
</gene>
<accession>A0A2K3NAM2</accession>
<dbReference type="PANTHER" id="PTHR11165">
    <property type="entry name" value="SKP1"/>
    <property type="match status" value="1"/>
</dbReference>
<dbReference type="Gene3D" id="3.30.710.10">
    <property type="entry name" value="Potassium Channel Kv1.1, Chain A"/>
    <property type="match status" value="1"/>
</dbReference>
<dbReference type="Proteomes" id="UP000236291">
    <property type="component" value="Unassembled WGS sequence"/>
</dbReference>
<reference evidence="7 8" key="2">
    <citation type="journal article" date="2017" name="Front. Plant Sci.">
        <title>Gene Classification and Mining of Molecular Markers Useful in Red Clover (Trifolium pratense) Breeding.</title>
        <authorList>
            <person name="Istvanek J."/>
            <person name="Dluhosova J."/>
            <person name="Dluhos P."/>
            <person name="Patkova L."/>
            <person name="Nedelnik J."/>
            <person name="Repkova J."/>
        </authorList>
    </citation>
    <scope>NUCLEOTIDE SEQUENCE [LARGE SCALE GENOMIC DNA]</scope>
    <source>
        <strain evidence="8">cv. Tatra</strain>
        <tissue evidence="7">Young leaves</tissue>
    </source>
</reference>
<name>A0A2K3NAM2_TRIPR</name>
<dbReference type="InterPro" id="IPR036296">
    <property type="entry name" value="SKP1-like_dim_sf"/>
</dbReference>
<dbReference type="GO" id="GO:0016567">
    <property type="term" value="P:protein ubiquitination"/>
    <property type="evidence" value="ECO:0007669"/>
    <property type="project" value="UniProtKB-UniRule"/>
</dbReference>
<organism evidence="7 8">
    <name type="scientific">Trifolium pratense</name>
    <name type="common">Red clover</name>
    <dbReference type="NCBI Taxonomy" id="57577"/>
    <lineage>
        <taxon>Eukaryota</taxon>
        <taxon>Viridiplantae</taxon>
        <taxon>Streptophyta</taxon>
        <taxon>Embryophyta</taxon>
        <taxon>Tracheophyta</taxon>
        <taxon>Spermatophyta</taxon>
        <taxon>Magnoliopsida</taxon>
        <taxon>eudicotyledons</taxon>
        <taxon>Gunneridae</taxon>
        <taxon>Pentapetalae</taxon>
        <taxon>rosids</taxon>
        <taxon>fabids</taxon>
        <taxon>Fabales</taxon>
        <taxon>Fabaceae</taxon>
        <taxon>Papilionoideae</taxon>
        <taxon>50 kb inversion clade</taxon>
        <taxon>NPAAA clade</taxon>
        <taxon>Hologalegina</taxon>
        <taxon>IRL clade</taxon>
        <taxon>Trifolieae</taxon>
        <taxon>Trifolium</taxon>
    </lineage>
</organism>
<dbReference type="SUPFAM" id="SSF54695">
    <property type="entry name" value="POZ domain"/>
    <property type="match status" value="1"/>
</dbReference>
<keyword evidence="3 4" id="KW-0833">Ubl conjugation pathway</keyword>
<evidence type="ECO:0000256" key="4">
    <source>
        <dbReference type="PIRNR" id="PIRNR028729"/>
    </source>
</evidence>
<dbReference type="InterPro" id="IPR001232">
    <property type="entry name" value="SKP1-like"/>
</dbReference>
<dbReference type="SMART" id="SM00512">
    <property type="entry name" value="Skp1"/>
    <property type="match status" value="1"/>
</dbReference>
<evidence type="ECO:0000256" key="3">
    <source>
        <dbReference type="ARBA" id="ARBA00022786"/>
    </source>
</evidence>
<dbReference type="InterPro" id="IPR016897">
    <property type="entry name" value="SKP1"/>
</dbReference>
<comment type="similarity">
    <text evidence="2 4">Belongs to the SKP1 family.</text>
</comment>
<comment type="pathway">
    <text evidence="1 4">Protein modification; protein ubiquitination.</text>
</comment>
<evidence type="ECO:0000313" key="8">
    <source>
        <dbReference type="Proteomes" id="UP000236291"/>
    </source>
</evidence>
<dbReference type="Pfam" id="PF01466">
    <property type="entry name" value="Skp1"/>
    <property type="match status" value="1"/>
</dbReference>
<comment type="function">
    <text evidence="4">Involved in ubiquitination and subsequent proteasomal degradation of target proteins. Together with CUL1, RBX1 and a F-box protein, it forms a SCF E3 ubiquitin ligase complex. The functional specificity of this complex depends on the type of F-box protein. In the SCF complex, it serves as an adapter that links the F-box protein to CUL1.</text>
</comment>
<dbReference type="Pfam" id="PF03931">
    <property type="entry name" value="Skp1_POZ"/>
    <property type="match status" value="1"/>
</dbReference>
<protein>
    <recommendedName>
        <fullName evidence="4">SKP1-like protein</fullName>
    </recommendedName>
</protein>
<dbReference type="GO" id="GO:0006511">
    <property type="term" value="P:ubiquitin-dependent protein catabolic process"/>
    <property type="evidence" value="ECO:0007669"/>
    <property type="project" value="InterPro"/>
</dbReference>
<comment type="caution">
    <text evidence="7">The sequence shown here is derived from an EMBL/GenBank/DDBJ whole genome shotgun (WGS) entry which is preliminary data.</text>
</comment>
<sequence>MHNSPTVTSKKINLISSNGDVFEVDYDVALMSKTVKDAIETIPTDEINSISLSLVRSEILTKVIEYCKKHNSAQMSDVDLMDWDVEFANVHYTTLFDLVLSANYMNINSLLDLVCGKIADMIKGKTPCEIAKLFDIKDVSTYEEDN</sequence>
<evidence type="ECO:0000256" key="1">
    <source>
        <dbReference type="ARBA" id="ARBA00004906"/>
    </source>
</evidence>
<dbReference type="InterPro" id="IPR011333">
    <property type="entry name" value="SKP1/BTB/POZ_sf"/>
</dbReference>
<dbReference type="PIRSF" id="PIRSF028729">
    <property type="entry name" value="E3_ubiquit_lig_SCF_Skp"/>
    <property type="match status" value="1"/>
</dbReference>
<evidence type="ECO:0000259" key="5">
    <source>
        <dbReference type="Pfam" id="PF01466"/>
    </source>
</evidence>
<dbReference type="STRING" id="57577.A0A2K3NAM2"/>
<dbReference type="ExpressionAtlas" id="A0A2K3NAM2">
    <property type="expression patterns" value="baseline"/>
</dbReference>
<proteinExistence type="inferred from homology"/>
<dbReference type="AlphaFoldDB" id="A0A2K3NAM2"/>
<dbReference type="InterPro" id="IPR016072">
    <property type="entry name" value="Skp1_comp_dimer"/>
</dbReference>
<dbReference type="SUPFAM" id="SSF81382">
    <property type="entry name" value="Skp1 dimerisation domain-like"/>
    <property type="match status" value="1"/>
</dbReference>
<comment type="subunit">
    <text evidence="4">Part of a SCF (SKP1-cullin-F-box) protein ligase complex.</text>
</comment>
<reference evidence="7 8" key="1">
    <citation type="journal article" date="2014" name="Am. J. Bot.">
        <title>Genome assembly and annotation for red clover (Trifolium pratense; Fabaceae).</title>
        <authorList>
            <person name="Istvanek J."/>
            <person name="Jaros M."/>
            <person name="Krenek A."/>
            <person name="Repkova J."/>
        </authorList>
    </citation>
    <scope>NUCLEOTIDE SEQUENCE [LARGE SCALE GENOMIC DNA]</scope>
    <source>
        <strain evidence="8">cv. Tatra</strain>
        <tissue evidence="7">Young leaves</tissue>
    </source>
</reference>
<feature type="domain" description="SKP1 component dimerisation" evidence="5">
    <location>
        <begin position="109"/>
        <end position="144"/>
    </location>
</feature>
<feature type="domain" description="SKP1 component POZ" evidence="6">
    <location>
        <begin position="10"/>
        <end position="71"/>
    </location>
</feature>
<dbReference type="InterPro" id="IPR016073">
    <property type="entry name" value="Skp1_comp_POZ"/>
</dbReference>
<dbReference type="GO" id="GO:0009867">
    <property type="term" value="P:jasmonic acid mediated signaling pathway"/>
    <property type="evidence" value="ECO:0007669"/>
    <property type="project" value="UniProtKB-ARBA"/>
</dbReference>